<dbReference type="Pfam" id="PF09323">
    <property type="entry name" value="DUF1980"/>
    <property type="match status" value="1"/>
</dbReference>
<name>A0ABT6TGT0_9BACL</name>
<organism evidence="5 6">
    <name type="scientific">Cohnella hashimotonis</name>
    <dbReference type="NCBI Taxonomy" id="2826895"/>
    <lineage>
        <taxon>Bacteria</taxon>
        <taxon>Bacillati</taxon>
        <taxon>Bacillota</taxon>
        <taxon>Bacilli</taxon>
        <taxon>Bacillales</taxon>
        <taxon>Paenibacillaceae</taxon>
        <taxon>Cohnella</taxon>
    </lineage>
</organism>
<dbReference type="InterPro" id="IPR048447">
    <property type="entry name" value="DUF1980_C"/>
</dbReference>
<dbReference type="InterPro" id="IPR048493">
    <property type="entry name" value="DUF1980_N"/>
</dbReference>
<keyword evidence="2" id="KW-0812">Transmembrane</keyword>
<proteinExistence type="predicted"/>
<keyword evidence="2" id="KW-1133">Transmembrane helix</keyword>
<feature type="domain" description="DUF1980" evidence="3">
    <location>
        <begin position="2"/>
        <end position="154"/>
    </location>
</feature>
<evidence type="ECO:0000256" key="2">
    <source>
        <dbReference type="SAM" id="Phobius"/>
    </source>
</evidence>
<keyword evidence="6" id="KW-1185">Reference proteome</keyword>
<dbReference type="NCBIfam" id="TIGR03943">
    <property type="entry name" value="TIGR03943 family putative permease subunit"/>
    <property type="match status" value="1"/>
</dbReference>
<feature type="region of interest" description="Disordered" evidence="1">
    <location>
        <begin position="65"/>
        <end position="114"/>
    </location>
</feature>
<accession>A0ABT6TGT0</accession>
<evidence type="ECO:0000256" key="1">
    <source>
        <dbReference type="SAM" id="MobiDB-lite"/>
    </source>
</evidence>
<dbReference type="Proteomes" id="UP001161691">
    <property type="component" value="Unassembled WGS sequence"/>
</dbReference>
<feature type="transmembrane region" description="Helical" evidence="2">
    <location>
        <begin position="123"/>
        <end position="142"/>
    </location>
</feature>
<protein>
    <submittedName>
        <fullName evidence="5">TIGR03943 family protein</fullName>
    </submittedName>
</protein>
<dbReference type="InterPro" id="IPR015402">
    <property type="entry name" value="DUF1980"/>
</dbReference>
<dbReference type="EMBL" id="JAGRPV010000001">
    <property type="protein sequence ID" value="MDI4646053.1"/>
    <property type="molecule type" value="Genomic_DNA"/>
</dbReference>
<evidence type="ECO:0000313" key="5">
    <source>
        <dbReference type="EMBL" id="MDI4646053.1"/>
    </source>
</evidence>
<gene>
    <name evidence="5" type="ORF">KB449_13840</name>
</gene>
<dbReference type="Pfam" id="PF21537">
    <property type="entry name" value="DUF1980_C"/>
    <property type="match status" value="1"/>
</dbReference>
<sequence>MIRFAILFGLAFMFLLLHRTGDLDKYINMKYAYLSVSAIVLLALLSLYQFVKVYRAERKSEEAAAKTALAEHDHSHDHDYDHDHHNHDHHNHDHHHDHHDYDHHDHDGHSGHSHVGRTKWRRGFTYLVLAVPIFTGIFLPVATLDSSFVKAKGFSFPELDQRRKDAGYHQFLRPDTSVFYSTENYDKVKQKDMADFAAQSSVELNDTNYLKGMEVLYNYADEFADKTITFDGFAYKGDEVGASSYFVFRFGFIHCVADSGVFGMLVQMPAGTKLSDDDWLRVTGKLTREYYQPFKQMIPVLKVKEWARIDKPDDPYVYRNF</sequence>
<feature type="compositionally biased region" description="Basic and acidic residues" evidence="1">
    <location>
        <begin position="65"/>
        <end position="86"/>
    </location>
</feature>
<feature type="compositionally biased region" description="Basic residues" evidence="1">
    <location>
        <begin position="87"/>
        <end position="97"/>
    </location>
</feature>
<dbReference type="InterPro" id="IPR052955">
    <property type="entry name" value="UPF0703_membrane_permease"/>
</dbReference>
<feature type="compositionally biased region" description="Basic and acidic residues" evidence="1">
    <location>
        <begin position="98"/>
        <end position="110"/>
    </location>
</feature>
<keyword evidence="2" id="KW-0472">Membrane</keyword>
<evidence type="ECO:0000259" key="4">
    <source>
        <dbReference type="Pfam" id="PF21537"/>
    </source>
</evidence>
<dbReference type="RefSeq" id="WP_282908945.1">
    <property type="nucleotide sequence ID" value="NZ_JAGRPV010000001.1"/>
</dbReference>
<dbReference type="PANTHER" id="PTHR40047:SF1">
    <property type="entry name" value="UPF0703 PROTEIN YCGQ"/>
    <property type="match status" value="1"/>
</dbReference>
<reference evidence="5" key="1">
    <citation type="submission" date="2023-04" db="EMBL/GenBank/DDBJ databases">
        <title>Comparative genomic analysis of Cohnella hashimotonis sp. nov., isolated from the International Space Station.</title>
        <authorList>
            <person name="Venkateswaran K."/>
            <person name="Simpson A."/>
        </authorList>
    </citation>
    <scope>NUCLEOTIDE SEQUENCE</scope>
    <source>
        <strain evidence="5">F6_2S_P_1</strain>
    </source>
</reference>
<feature type="domain" description="DUF1980" evidence="4">
    <location>
        <begin position="180"/>
        <end position="319"/>
    </location>
</feature>
<evidence type="ECO:0000259" key="3">
    <source>
        <dbReference type="Pfam" id="PF09323"/>
    </source>
</evidence>
<dbReference type="PANTHER" id="PTHR40047">
    <property type="entry name" value="UPF0703 PROTEIN YCGQ"/>
    <property type="match status" value="1"/>
</dbReference>
<comment type="caution">
    <text evidence="5">The sequence shown here is derived from an EMBL/GenBank/DDBJ whole genome shotgun (WGS) entry which is preliminary data.</text>
</comment>
<feature type="transmembrane region" description="Helical" evidence="2">
    <location>
        <begin position="31"/>
        <end position="51"/>
    </location>
</feature>
<evidence type="ECO:0000313" key="6">
    <source>
        <dbReference type="Proteomes" id="UP001161691"/>
    </source>
</evidence>